<name>A0A8P4KAL8_DICLA</name>
<keyword evidence="2" id="KW-1185">Reference proteome</keyword>
<dbReference type="AlphaFoldDB" id="A0A8P4KAL8"/>
<reference evidence="1" key="2">
    <citation type="submission" date="2025-09" db="UniProtKB">
        <authorList>
            <consortium name="Ensembl"/>
        </authorList>
    </citation>
    <scope>IDENTIFICATION</scope>
</reference>
<protein>
    <submittedName>
        <fullName evidence="1">Uncharacterized protein</fullName>
    </submittedName>
</protein>
<reference evidence="1" key="1">
    <citation type="submission" date="2025-08" db="UniProtKB">
        <authorList>
            <consortium name="Ensembl"/>
        </authorList>
    </citation>
    <scope>IDENTIFICATION</scope>
</reference>
<evidence type="ECO:0000313" key="1">
    <source>
        <dbReference type="Ensembl" id="ENSDLAP00005079200.1"/>
    </source>
</evidence>
<accession>A0A8P4KAL8</accession>
<dbReference type="Gene3D" id="3.60.10.10">
    <property type="entry name" value="Endonuclease/exonuclease/phosphatase"/>
    <property type="match status" value="1"/>
</dbReference>
<organism evidence="1 2">
    <name type="scientific">Dicentrarchus labrax</name>
    <name type="common">European seabass</name>
    <name type="synonym">Morone labrax</name>
    <dbReference type="NCBI Taxonomy" id="13489"/>
    <lineage>
        <taxon>Eukaryota</taxon>
        <taxon>Metazoa</taxon>
        <taxon>Chordata</taxon>
        <taxon>Craniata</taxon>
        <taxon>Vertebrata</taxon>
        <taxon>Euteleostomi</taxon>
        <taxon>Actinopterygii</taxon>
        <taxon>Neopterygii</taxon>
        <taxon>Teleostei</taxon>
        <taxon>Neoteleostei</taxon>
        <taxon>Acanthomorphata</taxon>
        <taxon>Eupercaria</taxon>
        <taxon>Moronidae</taxon>
        <taxon>Dicentrarchus</taxon>
    </lineage>
</organism>
<proteinExistence type="predicted"/>
<dbReference type="InterPro" id="IPR036691">
    <property type="entry name" value="Endo/exonu/phosph_ase_sf"/>
</dbReference>
<dbReference type="Ensembl" id="ENSDLAT00005076682.1">
    <property type="protein sequence ID" value="ENSDLAP00005079200.1"/>
    <property type="gene ID" value="ENSDLAG00005032901.1"/>
</dbReference>
<evidence type="ECO:0000313" key="2">
    <source>
        <dbReference type="Proteomes" id="UP000694389"/>
    </source>
</evidence>
<dbReference type="Proteomes" id="UP000694389">
    <property type="component" value="Unassembled WGS sequence"/>
</dbReference>
<dbReference type="GeneTree" id="ENSGT00990000207785"/>
<sequence length="103" mass="11670">SPRVEKLQNQIEILHNQNPVKRYKILSHLQSLSFDTAMIQETHLTKQESLKLKQRWVGQVFSAPGSGAARGDSILIAKRISFTPSAIRVDDDGRYLVLSDRNL</sequence>